<dbReference type="AlphaFoldDB" id="A0A9N9SY82"/>
<keyword evidence="8 16" id="KW-0812">Transmembrane</keyword>
<evidence type="ECO:0000256" key="8">
    <source>
        <dbReference type="ARBA" id="ARBA00022692"/>
    </source>
</evidence>
<evidence type="ECO:0000256" key="12">
    <source>
        <dbReference type="ARBA" id="ARBA00023157"/>
    </source>
</evidence>
<dbReference type="InterPro" id="IPR027659">
    <property type="entry name" value="Sgcb"/>
</dbReference>
<sequence length="320" mass="36106">MDYRSTSPQSSEPFSDEMDTASVKEKAILNRSVPKFNNNFKAGYMPVENIKPGMRGRKTFAFWTLLVLLFILVIGNLILTVTIIGVLKLGHGMQSIELVPESQTIKFFGETNLDHIYKRDGKVESFEDEPMEITSYSSPILLNLVKNGRGSLKAKIDPNETYFRGLNFFDINNTDKQSIFTVNEPVYENLKRVNNFRSKHIRTNQIRSPIDESLTVDGESITIKGAEGTNINGKTITWSADQDIHLKSINGSIVLLGKEGVFVDLNKIPVARLNNNYITSQFKICVCMPLGKIFRIPVANPNERVHCDHVSMEPQYNPCI</sequence>
<keyword evidence="10 16" id="KW-1133">Transmembrane helix</keyword>
<evidence type="ECO:0000256" key="2">
    <source>
        <dbReference type="ARBA" id="ARBA00004245"/>
    </source>
</evidence>
<dbReference type="GO" id="GO:0007517">
    <property type="term" value="P:muscle organ development"/>
    <property type="evidence" value="ECO:0007669"/>
    <property type="project" value="InterPro"/>
</dbReference>
<dbReference type="Proteomes" id="UP001153709">
    <property type="component" value="Chromosome 5"/>
</dbReference>
<dbReference type="GO" id="GO:0005856">
    <property type="term" value="C:cytoskeleton"/>
    <property type="evidence" value="ECO:0007669"/>
    <property type="project" value="UniProtKB-SubCell"/>
</dbReference>
<evidence type="ECO:0000256" key="3">
    <source>
        <dbReference type="ARBA" id="ARBA00004274"/>
    </source>
</evidence>
<evidence type="ECO:0000256" key="16">
    <source>
        <dbReference type="SAM" id="Phobius"/>
    </source>
</evidence>
<feature type="transmembrane region" description="Helical" evidence="16">
    <location>
        <begin position="60"/>
        <end position="87"/>
    </location>
</feature>
<dbReference type="InterPro" id="IPR006875">
    <property type="entry name" value="Sarcoglycan"/>
</dbReference>
<dbReference type="EMBL" id="OU898280">
    <property type="protein sequence ID" value="CAG9834478.1"/>
    <property type="molecule type" value="Genomic_DNA"/>
</dbReference>
<dbReference type="PANTHER" id="PTHR21142">
    <property type="entry name" value="SARCOGLYCANS"/>
    <property type="match status" value="1"/>
</dbReference>
<evidence type="ECO:0000256" key="5">
    <source>
        <dbReference type="ARBA" id="ARBA00015329"/>
    </source>
</evidence>
<evidence type="ECO:0000256" key="1">
    <source>
        <dbReference type="ARBA" id="ARBA00002860"/>
    </source>
</evidence>
<keyword evidence="12" id="KW-1015">Disulfide bond</keyword>
<dbReference type="Pfam" id="PF04790">
    <property type="entry name" value="Sarcoglycan_1"/>
    <property type="match status" value="1"/>
</dbReference>
<comment type="function">
    <text evidence="1">Component of the sarcoglycan complex, a subcomplex of the dystrophin-glycoprotein complex which forms a link between the F-actin cytoskeleton and the extracellular matrix.</text>
</comment>
<reference evidence="17" key="1">
    <citation type="submission" date="2022-01" db="EMBL/GenBank/DDBJ databases">
        <authorList>
            <person name="King R."/>
        </authorList>
    </citation>
    <scope>NUCLEOTIDE SEQUENCE</scope>
</reference>
<evidence type="ECO:0000256" key="7">
    <source>
        <dbReference type="ARBA" id="ARBA00022490"/>
    </source>
</evidence>
<dbReference type="PANTHER" id="PTHR21142:SF2">
    <property type="entry name" value="BETA-SARCOGLYCAN"/>
    <property type="match status" value="1"/>
</dbReference>
<keyword evidence="7" id="KW-0963">Cytoplasm</keyword>
<evidence type="ECO:0000256" key="10">
    <source>
        <dbReference type="ARBA" id="ARBA00022989"/>
    </source>
</evidence>
<evidence type="ECO:0000256" key="14">
    <source>
        <dbReference type="ARBA" id="ARBA00023212"/>
    </source>
</evidence>
<evidence type="ECO:0000256" key="13">
    <source>
        <dbReference type="ARBA" id="ARBA00023180"/>
    </source>
</evidence>
<evidence type="ECO:0000313" key="18">
    <source>
        <dbReference type="Proteomes" id="UP001153709"/>
    </source>
</evidence>
<gene>
    <name evidence="17" type="ORF">DIABBA_LOCUS7776</name>
</gene>
<dbReference type="GO" id="GO:0042383">
    <property type="term" value="C:sarcolemma"/>
    <property type="evidence" value="ECO:0007669"/>
    <property type="project" value="UniProtKB-SubCell"/>
</dbReference>
<proteinExistence type="inferred from homology"/>
<keyword evidence="18" id="KW-1185">Reference proteome</keyword>
<organism evidence="17 18">
    <name type="scientific">Diabrotica balteata</name>
    <name type="common">Banded cucumber beetle</name>
    <dbReference type="NCBI Taxonomy" id="107213"/>
    <lineage>
        <taxon>Eukaryota</taxon>
        <taxon>Metazoa</taxon>
        <taxon>Ecdysozoa</taxon>
        <taxon>Arthropoda</taxon>
        <taxon>Hexapoda</taxon>
        <taxon>Insecta</taxon>
        <taxon>Pterygota</taxon>
        <taxon>Neoptera</taxon>
        <taxon>Endopterygota</taxon>
        <taxon>Coleoptera</taxon>
        <taxon>Polyphaga</taxon>
        <taxon>Cucujiformia</taxon>
        <taxon>Chrysomeloidea</taxon>
        <taxon>Chrysomelidae</taxon>
        <taxon>Galerucinae</taxon>
        <taxon>Diabroticina</taxon>
        <taxon>Diabroticites</taxon>
        <taxon>Diabrotica</taxon>
    </lineage>
</organism>
<evidence type="ECO:0000313" key="17">
    <source>
        <dbReference type="EMBL" id="CAG9834478.1"/>
    </source>
</evidence>
<comment type="similarity">
    <text evidence="4">Belongs to the sarcoglycan beta/delta/gamma/zeta family.</text>
</comment>
<keyword evidence="13" id="KW-0325">Glycoprotein</keyword>
<dbReference type="GO" id="GO:0016012">
    <property type="term" value="C:sarcoglycan complex"/>
    <property type="evidence" value="ECO:0007669"/>
    <property type="project" value="InterPro"/>
</dbReference>
<protein>
    <recommendedName>
        <fullName evidence="5">Beta-sarcoglycan</fullName>
    </recommendedName>
</protein>
<keyword evidence="14" id="KW-0206">Cytoskeleton</keyword>
<keyword evidence="9" id="KW-0735">Signal-anchor</keyword>
<evidence type="ECO:0000256" key="15">
    <source>
        <dbReference type="ARBA" id="ARBA00026041"/>
    </source>
</evidence>
<keyword evidence="6" id="KW-1003">Cell membrane</keyword>
<evidence type="ECO:0000256" key="9">
    <source>
        <dbReference type="ARBA" id="ARBA00022968"/>
    </source>
</evidence>
<evidence type="ECO:0000256" key="11">
    <source>
        <dbReference type="ARBA" id="ARBA00023136"/>
    </source>
</evidence>
<name>A0A9N9SY82_DIABA</name>
<keyword evidence="11 16" id="KW-0472">Membrane</keyword>
<evidence type="ECO:0000256" key="4">
    <source>
        <dbReference type="ARBA" id="ARBA00007574"/>
    </source>
</evidence>
<dbReference type="OrthoDB" id="5843723at2759"/>
<accession>A0A9N9SY82</accession>
<comment type="subcellular location">
    <subcellularLocation>
        <location evidence="3">Cell membrane</location>
        <location evidence="3">Sarcolemma</location>
        <topology evidence="3">Single-pass type II membrane protein</topology>
    </subcellularLocation>
    <subcellularLocation>
        <location evidence="2">Cytoplasm</location>
        <location evidence="2">Cytoskeleton</location>
    </subcellularLocation>
</comment>
<evidence type="ECO:0000256" key="6">
    <source>
        <dbReference type="ARBA" id="ARBA00022475"/>
    </source>
</evidence>
<comment type="subunit">
    <text evidence="15">Cross-link to form 2 major subcomplexes: one consisting of SGCB, SGCD and SGCG and the other consisting of SGCB and SGCD. The association between SGCB and SGCG is particularly strong while SGCA is loosely associated with the other sarcoglycans.</text>
</comment>